<evidence type="ECO:0000256" key="9">
    <source>
        <dbReference type="ARBA" id="ARBA00022723"/>
    </source>
</evidence>
<evidence type="ECO:0000256" key="1">
    <source>
        <dbReference type="ARBA" id="ARBA00001966"/>
    </source>
</evidence>
<evidence type="ECO:0000256" key="8">
    <source>
        <dbReference type="ARBA" id="ARBA00022694"/>
    </source>
</evidence>
<proteinExistence type="inferred from homology"/>
<dbReference type="Pfam" id="PF04055">
    <property type="entry name" value="Radical_SAM"/>
    <property type="match status" value="1"/>
</dbReference>
<dbReference type="SMART" id="SM00729">
    <property type="entry name" value="Elp3"/>
    <property type="match status" value="1"/>
</dbReference>
<feature type="domain" description="N-acetyltransferase" evidence="17">
    <location>
        <begin position="479"/>
        <end position="627"/>
    </location>
</feature>
<dbReference type="SFLD" id="SFLDS00029">
    <property type="entry name" value="Radical_SAM"/>
    <property type="match status" value="1"/>
</dbReference>
<keyword evidence="11" id="KW-0408">Iron</keyword>
<protein>
    <recommendedName>
        <fullName evidence="14">tRNA carboxymethyluridine synthase</fullName>
        <ecNumber evidence="14">2.3.1.311</ecNumber>
    </recommendedName>
</protein>
<keyword evidence="4" id="KW-0004">4Fe-4S</keyword>
<dbReference type="GO" id="GO:0033588">
    <property type="term" value="C:elongator holoenzyme complex"/>
    <property type="evidence" value="ECO:0007669"/>
    <property type="project" value="TreeGrafter"/>
</dbReference>
<feature type="region of interest" description="Disordered" evidence="16">
    <location>
        <begin position="1"/>
        <end position="31"/>
    </location>
</feature>
<dbReference type="PROSITE" id="PS51186">
    <property type="entry name" value="GNAT"/>
    <property type="match status" value="1"/>
</dbReference>
<dbReference type="InterPro" id="IPR023404">
    <property type="entry name" value="rSAM_horseshoe"/>
</dbReference>
<keyword evidence="5" id="KW-0820">tRNA-binding</keyword>
<evidence type="ECO:0000259" key="17">
    <source>
        <dbReference type="PROSITE" id="PS51186"/>
    </source>
</evidence>
<comment type="cofactor">
    <cofactor evidence="1">
        <name>[4Fe-4S] cluster</name>
        <dbReference type="ChEBI" id="CHEBI:49883"/>
    </cofactor>
</comment>
<dbReference type="InterPro" id="IPR006638">
    <property type="entry name" value="Elp3/MiaA/NifB-like_rSAM"/>
</dbReference>
<dbReference type="InterPro" id="IPR016181">
    <property type="entry name" value="Acyl_CoA_acyltransferase"/>
</dbReference>
<dbReference type="NCBIfam" id="TIGR01211">
    <property type="entry name" value="ELP3"/>
    <property type="match status" value="1"/>
</dbReference>
<gene>
    <name evidence="18" type="ORF">A3770_04p28040</name>
</gene>
<evidence type="ECO:0000256" key="16">
    <source>
        <dbReference type="SAM" id="MobiDB-lite"/>
    </source>
</evidence>
<dbReference type="InterPro" id="IPR000182">
    <property type="entry name" value="GNAT_dom"/>
</dbReference>
<dbReference type="InterPro" id="IPR034687">
    <property type="entry name" value="ELP3-like"/>
</dbReference>
<dbReference type="SUPFAM" id="SSF102114">
    <property type="entry name" value="Radical SAM enzymes"/>
    <property type="match status" value="1"/>
</dbReference>
<evidence type="ECO:0000256" key="3">
    <source>
        <dbReference type="ARBA" id="ARBA00005494"/>
    </source>
</evidence>
<evidence type="ECO:0000256" key="5">
    <source>
        <dbReference type="ARBA" id="ARBA00022555"/>
    </source>
</evidence>
<dbReference type="GO" id="GO:0046872">
    <property type="term" value="F:metal ion binding"/>
    <property type="evidence" value="ECO:0007669"/>
    <property type="project" value="UniProtKB-KW"/>
</dbReference>
<name>A0A5B8MIH3_9CHLO</name>
<dbReference type="UniPathway" id="UPA00988"/>
<sequence>MVALGPVKAEEGKGECEGGACSTSSCSGVSSYDKPLNLPGWRDKNYAPEDSPFTYMRHETKGRALNRDVEDIYKRWDDIIPEEKMETFRSMVCEIVEGRPETDRDLTKLLTVSRRRHKMIPKKSQLLHMYRTMRSNGEVEEIPHIEKLLMKKSGKSSSGVLVITVVTSPYPTVNGKVQTFSCKWDCHYCPNEPGQPRSYLHDEPSVLRANQNSFDACLQFTDRAATLAQNGHPVDKIEIIVLGGTWASYPEEYREEFCRDLFYAANTFYERKKRGRYAIEEEQRINESAQCKIIGLTLETRPDTINPAELHRLRKYGCTRVQIGVQHTNDAILKKINRKHYRKDAVRAIQMLKDTCYKIDIHLMPNLPGSSPEIDKEMFLDVLYSDDMQVDQWKIYPCEVVPWTKIKKWFDEGTFVPYGLEKLIEVLMYGKSRVHPWIRLNRVVRDIPSQYILGGVDVPNLREDVASIMRKQGNPCKCIRCREVHDNKKAIKQAELVVRKYRGSGADEYFISFETPDRSKICGFVRLRLSETAGAGVFPELERTALVRELHVYGVLVATENKQKKTAQHVGFGKRMMLHAEKIAWRSGYRRMAVIAGVGTRNYYRKLGYEMEGEGEFMVKSLECPLTWREWMLDRTTLKYCALGLGAVAVPLALASYLWGPRSKTQQHQDVSPP</sequence>
<dbReference type="EC" id="2.3.1.311" evidence="14"/>
<dbReference type="InterPro" id="IPR032432">
    <property type="entry name" value="Radical_SAM_C"/>
</dbReference>
<evidence type="ECO:0000256" key="15">
    <source>
        <dbReference type="ARBA" id="ARBA00047372"/>
    </source>
</evidence>
<dbReference type="SUPFAM" id="SSF55729">
    <property type="entry name" value="Acyl-CoA N-acyltransferases (Nat)"/>
    <property type="match status" value="1"/>
</dbReference>
<comment type="catalytic activity">
    <reaction evidence="15">
        <text>uridine(34) in tRNA + acetyl-CoA + S-adenosyl-L-methionine + H2O = 5-(carboxymethyl)uridine(34) in tRNA + 5'-deoxyadenosine + L-methionine + CoA + 2 H(+)</text>
        <dbReference type="Rhea" id="RHEA:61020"/>
        <dbReference type="Rhea" id="RHEA-COMP:10407"/>
        <dbReference type="Rhea" id="RHEA-COMP:11727"/>
        <dbReference type="ChEBI" id="CHEBI:15377"/>
        <dbReference type="ChEBI" id="CHEBI:15378"/>
        <dbReference type="ChEBI" id="CHEBI:17319"/>
        <dbReference type="ChEBI" id="CHEBI:57287"/>
        <dbReference type="ChEBI" id="CHEBI:57288"/>
        <dbReference type="ChEBI" id="CHEBI:57844"/>
        <dbReference type="ChEBI" id="CHEBI:59789"/>
        <dbReference type="ChEBI" id="CHEBI:65315"/>
        <dbReference type="ChEBI" id="CHEBI:74882"/>
        <dbReference type="EC" id="2.3.1.311"/>
    </reaction>
    <physiologicalReaction direction="left-to-right" evidence="15">
        <dbReference type="Rhea" id="RHEA:61021"/>
    </physiologicalReaction>
</comment>
<evidence type="ECO:0000256" key="12">
    <source>
        <dbReference type="ARBA" id="ARBA00023014"/>
    </source>
</evidence>
<keyword evidence="9" id="KW-0479">Metal-binding</keyword>
<dbReference type="GO" id="GO:0106261">
    <property type="term" value="F:tRNA uridine(34) acetyltransferase activity"/>
    <property type="evidence" value="ECO:0007669"/>
    <property type="project" value="UniProtKB-EC"/>
</dbReference>
<dbReference type="PANTHER" id="PTHR11135:SF2">
    <property type="entry name" value="ELONGATOR COMPLEX PROTEIN 3"/>
    <property type="match status" value="1"/>
</dbReference>
<dbReference type="CDD" id="cd01335">
    <property type="entry name" value="Radical_SAM"/>
    <property type="match status" value="1"/>
</dbReference>
<dbReference type="GO" id="GO:0000049">
    <property type="term" value="F:tRNA binding"/>
    <property type="evidence" value="ECO:0007669"/>
    <property type="project" value="UniProtKB-KW"/>
</dbReference>
<dbReference type="Gene3D" id="3.80.30.20">
    <property type="entry name" value="tm_1862 like domain"/>
    <property type="match status" value="1"/>
</dbReference>
<keyword evidence="7" id="KW-0949">S-adenosyl-L-methionine</keyword>
<dbReference type="AlphaFoldDB" id="A0A5B8MIH3"/>
<dbReference type="PANTHER" id="PTHR11135">
    <property type="entry name" value="HISTONE ACETYLTRANSFERASE-RELATED"/>
    <property type="match status" value="1"/>
</dbReference>
<dbReference type="GO" id="GO:0005634">
    <property type="term" value="C:nucleus"/>
    <property type="evidence" value="ECO:0007669"/>
    <property type="project" value="TreeGrafter"/>
</dbReference>
<feature type="compositionally biased region" description="Low complexity" evidence="16">
    <location>
        <begin position="18"/>
        <end position="31"/>
    </location>
</feature>
<evidence type="ECO:0000256" key="13">
    <source>
        <dbReference type="ARBA" id="ARBA00023315"/>
    </source>
</evidence>
<evidence type="ECO:0000256" key="10">
    <source>
        <dbReference type="ARBA" id="ARBA00022884"/>
    </source>
</evidence>
<dbReference type="GO" id="GO:0005737">
    <property type="term" value="C:cytoplasm"/>
    <property type="evidence" value="ECO:0007669"/>
    <property type="project" value="TreeGrafter"/>
</dbReference>
<dbReference type="Proteomes" id="UP000316726">
    <property type="component" value="Chromosome 4"/>
</dbReference>
<keyword evidence="10" id="KW-0694">RNA-binding</keyword>
<dbReference type="STRING" id="1764295.A0A5B8MIH3"/>
<evidence type="ECO:0000256" key="2">
    <source>
        <dbReference type="ARBA" id="ARBA00005217"/>
    </source>
</evidence>
<evidence type="ECO:0000256" key="11">
    <source>
        <dbReference type="ARBA" id="ARBA00023004"/>
    </source>
</evidence>
<dbReference type="OrthoDB" id="10265243at2759"/>
<dbReference type="EMBL" id="CP031037">
    <property type="protein sequence ID" value="QDZ20286.1"/>
    <property type="molecule type" value="Genomic_DNA"/>
</dbReference>
<evidence type="ECO:0000256" key="4">
    <source>
        <dbReference type="ARBA" id="ARBA00022485"/>
    </source>
</evidence>
<keyword evidence="13" id="KW-0012">Acyltransferase</keyword>
<evidence type="ECO:0000256" key="6">
    <source>
        <dbReference type="ARBA" id="ARBA00022679"/>
    </source>
</evidence>
<comment type="pathway">
    <text evidence="2">tRNA modification.</text>
</comment>
<dbReference type="GO" id="GO:0002926">
    <property type="term" value="P:tRNA wobble base 5-methoxycarbonylmethyl-2-thiouridinylation"/>
    <property type="evidence" value="ECO:0007669"/>
    <property type="project" value="TreeGrafter"/>
</dbReference>
<dbReference type="GO" id="GO:0051539">
    <property type="term" value="F:4 iron, 4 sulfur cluster binding"/>
    <property type="evidence" value="ECO:0007669"/>
    <property type="project" value="UniProtKB-KW"/>
</dbReference>
<dbReference type="InterPro" id="IPR058240">
    <property type="entry name" value="rSAM_sf"/>
</dbReference>
<accession>A0A5B8MIH3</accession>
<dbReference type="Gene3D" id="3.40.630.30">
    <property type="match status" value="1"/>
</dbReference>
<dbReference type="FunFam" id="3.80.30.20:FF:000011">
    <property type="entry name" value="Elongator complex"/>
    <property type="match status" value="1"/>
</dbReference>
<dbReference type="Pfam" id="PF16199">
    <property type="entry name" value="Radical_SAM_C"/>
    <property type="match status" value="1"/>
</dbReference>
<keyword evidence="6 18" id="KW-0808">Transferase</keyword>
<dbReference type="InterPro" id="IPR007197">
    <property type="entry name" value="rSAM"/>
</dbReference>
<evidence type="ECO:0000256" key="14">
    <source>
        <dbReference type="ARBA" id="ARBA00044771"/>
    </source>
</evidence>
<evidence type="ECO:0000313" key="19">
    <source>
        <dbReference type="Proteomes" id="UP000316726"/>
    </source>
</evidence>
<reference evidence="18 19" key="1">
    <citation type="submission" date="2018-07" db="EMBL/GenBank/DDBJ databases">
        <title>The complete nuclear genome of the prasinophyte Chloropicon primus (CCMP1205).</title>
        <authorList>
            <person name="Pombert J.-F."/>
            <person name="Otis C."/>
            <person name="Turmel M."/>
            <person name="Lemieux C."/>
        </authorList>
    </citation>
    <scope>NUCLEOTIDE SEQUENCE [LARGE SCALE GENOMIC DNA]</scope>
    <source>
        <strain evidence="18 19">CCMP1205</strain>
    </source>
</reference>
<keyword evidence="12" id="KW-0411">Iron-sulfur</keyword>
<keyword evidence="19" id="KW-1185">Reference proteome</keyword>
<dbReference type="InterPro" id="IPR039661">
    <property type="entry name" value="ELP3"/>
</dbReference>
<comment type="similarity">
    <text evidence="3">Belongs to the ELP3 family.</text>
</comment>
<organism evidence="18 19">
    <name type="scientific">Chloropicon primus</name>
    <dbReference type="NCBI Taxonomy" id="1764295"/>
    <lineage>
        <taxon>Eukaryota</taxon>
        <taxon>Viridiplantae</taxon>
        <taxon>Chlorophyta</taxon>
        <taxon>Chloropicophyceae</taxon>
        <taxon>Chloropicales</taxon>
        <taxon>Chloropicaceae</taxon>
        <taxon>Chloropicon</taxon>
    </lineage>
</organism>
<dbReference type="SFLD" id="SFLDG01086">
    <property type="entry name" value="elongater_protein-like"/>
    <property type="match status" value="1"/>
</dbReference>
<evidence type="ECO:0000256" key="7">
    <source>
        <dbReference type="ARBA" id="ARBA00022691"/>
    </source>
</evidence>
<keyword evidence="8" id="KW-0819">tRNA processing</keyword>
<dbReference type="SFLD" id="SFLDF00344">
    <property type="entry name" value="ELP3-like"/>
    <property type="match status" value="1"/>
</dbReference>
<evidence type="ECO:0000313" key="18">
    <source>
        <dbReference type="EMBL" id="QDZ20286.1"/>
    </source>
</evidence>